<dbReference type="SUPFAM" id="SSF82714">
    <property type="entry name" value="Multidrug efflux transporter AcrB TolC docking domain, DN and DC subdomains"/>
    <property type="match status" value="2"/>
</dbReference>
<dbReference type="Pfam" id="PF00873">
    <property type="entry name" value="ACR_tran"/>
    <property type="match status" value="1"/>
</dbReference>
<evidence type="ECO:0000313" key="12">
    <source>
        <dbReference type="EMBL" id="RFM25769.1"/>
    </source>
</evidence>
<feature type="compositionally biased region" description="Basic and acidic residues" evidence="9">
    <location>
        <begin position="1078"/>
        <end position="1088"/>
    </location>
</feature>
<gene>
    <name evidence="12" type="ORF">DXN05_23360</name>
</gene>
<feature type="transmembrane region" description="Helical" evidence="10">
    <location>
        <begin position="1013"/>
        <end position="1037"/>
    </location>
</feature>
<evidence type="ECO:0000256" key="10">
    <source>
        <dbReference type="SAM" id="Phobius"/>
    </source>
</evidence>
<comment type="subcellular location">
    <subcellularLocation>
        <location evidence="1">Cell inner membrane</location>
        <topology evidence="1">Multi-pass membrane protein</topology>
    </subcellularLocation>
</comment>
<dbReference type="OrthoDB" id="8270at2"/>
<keyword evidence="13" id="KW-1185">Reference proteome</keyword>
<reference evidence="12 13" key="1">
    <citation type="submission" date="2018-08" db="EMBL/GenBank/DDBJ databases">
        <title>Chitinophagaceae sp. K23C18032701, a novel bacterium isolated from forest soil.</title>
        <authorList>
            <person name="Wang C."/>
        </authorList>
    </citation>
    <scope>NUCLEOTIDE SEQUENCE [LARGE SCALE GENOMIC DNA]</scope>
    <source>
        <strain evidence="12 13">K23C18032701</strain>
    </source>
</reference>
<feature type="transmembrane region" description="Helical" evidence="10">
    <location>
        <begin position="934"/>
        <end position="955"/>
    </location>
</feature>
<feature type="transmembrane region" description="Helical" evidence="10">
    <location>
        <begin position="476"/>
        <end position="503"/>
    </location>
</feature>
<dbReference type="Proteomes" id="UP000261284">
    <property type="component" value="Unassembled WGS sequence"/>
</dbReference>
<dbReference type="GO" id="GO:0042910">
    <property type="term" value="F:xenobiotic transmembrane transporter activity"/>
    <property type="evidence" value="ECO:0007669"/>
    <property type="project" value="TreeGrafter"/>
</dbReference>
<evidence type="ECO:0000256" key="8">
    <source>
        <dbReference type="ARBA" id="ARBA00023136"/>
    </source>
</evidence>
<feature type="domain" description="SSD" evidence="11">
    <location>
        <begin position="346"/>
        <end position="501"/>
    </location>
</feature>
<dbReference type="PROSITE" id="PS50156">
    <property type="entry name" value="SSD"/>
    <property type="match status" value="1"/>
</dbReference>
<dbReference type="PANTHER" id="PTHR32063">
    <property type="match status" value="1"/>
</dbReference>
<feature type="transmembrane region" description="Helical" evidence="10">
    <location>
        <begin position="12"/>
        <end position="33"/>
    </location>
</feature>
<feature type="transmembrane region" description="Helical" evidence="10">
    <location>
        <begin position="346"/>
        <end position="365"/>
    </location>
</feature>
<evidence type="ECO:0000256" key="4">
    <source>
        <dbReference type="ARBA" id="ARBA00022475"/>
    </source>
</evidence>
<comment type="similarity">
    <text evidence="2">Belongs to the resistance-nodulation-cell division (RND) (TC 2.A.6) family.</text>
</comment>
<dbReference type="InterPro" id="IPR004764">
    <property type="entry name" value="MdtF-like"/>
</dbReference>
<dbReference type="GO" id="GO:0009636">
    <property type="term" value="P:response to toxic substance"/>
    <property type="evidence" value="ECO:0007669"/>
    <property type="project" value="UniProtKB-ARBA"/>
</dbReference>
<dbReference type="Gene3D" id="3.30.2090.10">
    <property type="entry name" value="Multidrug efflux transporter AcrB TolC docking domain, DN and DC subdomains"/>
    <property type="match status" value="2"/>
</dbReference>
<feature type="transmembrane region" description="Helical" evidence="10">
    <location>
        <begin position="882"/>
        <end position="900"/>
    </location>
</feature>
<evidence type="ECO:0000259" key="11">
    <source>
        <dbReference type="PROSITE" id="PS50156"/>
    </source>
</evidence>
<dbReference type="FunFam" id="1.20.1640.10:FF:000001">
    <property type="entry name" value="Efflux pump membrane transporter"/>
    <property type="match status" value="1"/>
</dbReference>
<comment type="caution">
    <text evidence="12">The sequence shown here is derived from an EMBL/GenBank/DDBJ whole genome shotgun (WGS) entry which is preliminary data.</text>
</comment>
<evidence type="ECO:0000256" key="3">
    <source>
        <dbReference type="ARBA" id="ARBA00022448"/>
    </source>
</evidence>
<keyword evidence="7 10" id="KW-1133">Transmembrane helix</keyword>
<feature type="transmembrane region" description="Helical" evidence="10">
    <location>
        <begin position="372"/>
        <end position="394"/>
    </location>
</feature>
<evidence type="ECO:0000256" key="7">
    <source>
        <dbReference type="ARBA" id="ARBA00022989"/>
    </source>
</evidence>
<feature type="compositionally biased region" description="Low complexity" evidence="9">
    <location>
        <begin position="1090"/>
        <end position="1102"/>
    </location>
</feature>
<feature type="transmembrane region" description="Helical" evidence="10">
    <location>
        <begin position="983"/>
        <end position="1007"/>
    </location>
</feature>
<keyword evidence="6 10" id="KW-0812">Transmembrane</keyword>
<dbReference type="Gene3D" id="3.30.70.1430">
    <property type="entry name" value="Multidrug efflux transporter AcrB pore domain"/>
    <property type="match status" value="2"/>
</dbReference>
<feature type="transmembrane region" description="Helical" evidence="10">
    <location>
        <begin position="907"/>
        <end position="928"/>
    </location>
</feature>
<dbReference type="GO" id="GO:0005886">
    <property type="term" value="C:plasma membrane"/>
    <property type="evidence" value="ECO:0007669"/>
    <property type="project" value="UniProtKB-SubCell"/>
</dbReference>
<proteinExistence type="inferred from homology"/>
<dbReference type="NCBIfam" id="TIGR00915">
    <property type="entry name" value="2A0602"/>
    <property type="match status" value="1"/>
</dbReference>
<organism evidence="12 13">
    <name type="scientific">Deminuibacter soli</name>
    <dbReference type="NCBI Taxonomy" id="2291815"/>
    <lineage>
        <taxon>Bacteria</taxon>
        <taxon>Pseudomonadati</taxon>
        <taxon>Bacteroidota</taxon>
        <taxon>Chitinophagia</taxon>
        <taxon>Chitinophagales</taxon>
        <taxon>Chitinophagaceae</taxon>
        <taxon>Deminuibacter</taxon>
    </lineage>
</organism>
<dbReference type="InterPro" id="IPR001036">
    <property type="entry name" value="Acrflvin-R"/>
</dbReference>
<feature type="compositionally biased region" description="Acidic residues" evidence="9">
    <location>
        <begin position="1067"/>
        <end position="1077"/>
    </location>
</feature>
<accession>A0A3E1NCN1</accession>
<dbReference type="SUPFAM" id="SSF82866">
    <property type="entry name" value="Multidrug efflux transporter AcrB transmembrane domain"/>
    <property type="match status" value="2"/>
</dbReference>
<evidence type="ECO:0000256" key="5">
    <source>
        <dbReference type="ARBA" id="ARBA00022519"/>
    </source>
</evidence>
<dbReference type="RefSeq" id="WP_116849729.1">
    <property type="nucleotide sequence ID" value="NZ_QTJU01000015.1"/>
</dbReference>
<name>A0A3E1NCN1_9BACT</name>
<evidence type="ECO:0000256" key="6">
    <source>
        <dbReference type="ARBA" id="ARBA00022692"/>
    </source>
</evidence>
<dbReference type="PANTHER" id="PTHR32063:SF76">
    <property type="entry name" value="EFFLUX PUMP MEMBRANE TRANSPORTER"/>
    <property type="match status" value="1"/>
</dbReference>
<dbReference type="Gene3D" id="1.20.1640.10">
    <property type="entry name" value="Multidrug efflux transporter AcrB transmembrane domain"/>
    <property type="match status" value="2"/>
</dbReference>
<evidence type="ECO:0000313" key="13">
    <source>
        <dbReference type="Proteomes" id="UP000261284"/>
    </source>
</evidence>
<keyword evidence="8 10" id="KW-0472">Membrane</keyword>
<sequence>MIANTFIKRPVTAIVISTVLIISGLICIFNLAVDQYPNISPPSVSITGQYTGADAQTVEQTVAIPIEEQVNGAPGMEYMQSTNTNSGNMNVSVTFKVGTNVHIATLNVQNRVGIATPLLPSVVSKLGLTVRARNPSMLMMIAIYAPRGTHNITFLDNYTNIFVEDALLRVPGVGDISARTDQFSMRVWLNPDKMAAYGLMPKDITAALNAQNVYVAAGAVGAPPQKSEQAFELTVLPNGQLQKASDYENVIVKTIPDSSQQGARLVYLKDVARVELGKFTFSSNSFVDGKRASYLMVYQAPGSNALETAKNVYIELEKLKKFFPPDVDYKVPFESVTIITVSIHEVLMTLLQALGLVAIVVFLFLQNLRSTLIPILAIPVSILGTFCFFIPLGFTINTLTMFGFVLAIGIVVDDAIIVVEAVQHYIDEQHMSPKEATYHAMKEISAPVVAIALILAAVFVPVGFIPGIVGRLYQQFAITIAISVILSAFIALSLTPALCTLLLRPSHLKKKTIVDRFFTAFNSWFTRLTGRYSNGVQRSIKGARYIVLLLVCICIGTFILFKNKPSGFIPPEDDGRLYVTYQLPEASSVAQSVELMTKLMNIVGATAGVNHYAALSGFNILNGGSNSNNGTIFVMLKPWEQRKNPGEKLPGLIEVMRERIAKAGIKNANVVVIPPPPIRGIGQAAGFSMQIQQGNTSDDIHQFETVVKKFIAAAHKSPPISTAFSYYAAHTPSYNLTVNREVCQKMGVNISDVFNTMQAYMGSLFVNNFTLYNRTFHVVVQADTAYRALISNMNKYYVRNQAGQMLPLSSLISYQPAETAPLITHFNIFRSAEVDGSTPAGYSSGQGIEALKETAAKVLPQGYTYEFSGLSYEEIRAGTTTVYIFLFSIVFVFLFLAALYESWSVPFSVMLAVPISAFGAILALTLVPRLTNNVYAQIGLITLIGLSAKNAILIVEFAKLRVDRGEELVQSTLEAVRLRLRPIIMTSLAFILGVMPLVLATGAGAVARNTIGLAVLGGMIASSSLSIFIVPVLYVLFTRLSYGKKQLQWLQDHHEELMEKAKRVEEQNIDPELEYDIEQAHHENKQSREAANGNGNASPAAE</sequence>
<evidence type="ECO:0000256" key="2">
    <source>
        <dbReference type="ARBA" id="ARBA00010942"/>
    </source>
</evidence>
<dbReference type="Gene3D" id="3.30.70.1440">
    <property type="entry name" value="Multidrug efflux transporter AcrB pore domain"/>
    <property type="match status" value="1"/>
</dbReference>
<keyword evidence="3" id="KW-0813">Transport</keyword>
<dbReference type="EMBL" id="QTJU01000015">
    <property type="protein sequence ID" value="RFM25769.1"/>
    <property type="molecule type" value="Genomic_DNA"/>
</dbReference>
<dbReference type="AlphaFoldDB" id="A0A3E1NCN1"/>
<dbReference type="Gene3D" id="3.30.70.1320">
    <property type="entry name" value="Multidrug efflux transporter AcrB pore domain like"/>
    <property type="match status" value="1"/>
</dbReference>
<keyword evidence="4" id="KW-1003">Cell membrane</keyword>
<feature type="transmembrane region" description="Helical" evidence="10">
    <location>
        <begin position="444"/>
        <end position="464"/>
    </location>
</feature>
<dbReference type="SUPFAM" id="SSF82693">
    <property type="entry name" value="Multidrug efflux transporter AcrB pore domain, PN1, PN2, PC1 and PC2 subdomains"/>
    <property type="match status" value="4"/>
</dbReference>
<dbReference type="InterPro" id="IPR000731">
    <property type="entry name" value="SSD"/>
</dbReference>
<evidence type="ECO:0000256" key="9">
    <source>
        <dbReference type="SAM" id="MobiDB-lite"/>
    </source>
</evidence>
<dbReference type="GO" id="GO:0015562">
    <property type="term" value="F:efflux transmembrane transporter activity"/>
    <property type="evidence" value="ECO:0007669"/>
    <property type="project" value="InterPro"/>
</dbReference>
<feature type="region of interest" description="Disordered" evidence="9">
    <location>
        <begin position="1061"/>
        <end position="1102"/>
    </location>
</feature>
<keyword evidence="5" id="KW-0997">Cell inner membrane</keyword>
<evidence type="ECO:0000256" key="1">
    <source>
        <dbReference type="ARBA" id="ARBA00004429"/>
    </source>
</evidence>
<dbReference type="PRINTS" id="PR00702">
    <property type="entry name" value="ACRIFLAVINRP"/>
</dbReference>
<feature type="transmembrane region" description="Helical" evidence="10">
    <location>
        <begin position="542"/>
        <end position="561"/>
    </location>
</feature>
<dbReference type="InterPro" id="IPR027463">
    <property type="entry name" value="AcrB_DN_DC_subdom"/>
</dbReference>
<feature type="transmembrane region" description="Helical" evidence="10">
    <location>
        <begin position="400"/>
        <end position="423"/>
    </location>
</feature>
<protein>
    <submittedName>
        <fullName evidence="12">Hydrophobe/amphiphile efflux-1 family RND transporter</fullName>
    </submittedName>
</protein>